<reference evidence="2 3" key="1">
    <citation type="journal article" date="2018" name="Front. Plant Sci.">
        <title>Red Clover (Trifolium pratense) and Zigzag Clover (T. medium) - A Picture of Genomic Similarities and Differences.</title>
        <authorList>
            <person name="Dluhosova J."/>
            <person name="Istvanek J."/>
            <person name="Nedelnik J."/>
            <person name="Repkova J."/>
        </authorList>
    </citation>
    <scope>NUCLEOTIDE SEQUENCE [LARGE SCALE GENOMIC DNA]</scope>
    <source>
        <strain evidence="3">cv. 10/8</strain>
        <tissue evidence="2">Leaf</tissue>
    </source>
</reference>
<comment type="caution">
    <text evidence="2">The sequence shown here is derived from an EMBL/GenBank/DDBJ whole genome shotgun (WGS) entry which is preliminary data.</text>
</comment>
<dbReference type="Proteomes" id="UP000265520">
    <property type="component" value="Unassembled WGS sequence"/>
</dbReference>
<evidence type="ECO:0000256" key="1">
    <source>
        <dbReference type="SAM" id="MobiDB-lite"/>
    </source>
</evidence>
<evidence type="ECO:0000313" key="2">
    <source>
        <dbReference type="EMBL" id="MCI48042.1"/>
    </source>
</evidence>
<proteinExistence type="predicted"/>
<organism evidence="2 3">
    <name type="scientific">Trifolium medium</name>
    <dbReference type="NCBI Taxonomy" id="97028"/>
    <lineage>
        <taxon>Eukaryota</taxon>
        <taxon>Viridiplantae</taxon>
        <taxon>Streptophyta</taxon>
        <taxon>Embryophyta</taxon>
        <taxon>Tracheophyta</taxon>
        <taxon>Spermatophyta</taxon>
        <taxon>Magnoliopsida</taxon>
        <taxon>eudicotyledons</taxon>
        <taxon>Gunneridae</taxon>
        <taxon>Pentapetalae</taxon>
        <taxon>rosids</taxon>
        <taxon>fabids</taxon>
        <taxon>Fabales</taxon>
        <taxon>Fabaceae</taxon>
        <taxon>Papilionoideae</taxon>
        <taxon>50 kb inversion clade</taxon>
        <taxon>NPAAA clade</taxon>
        <taxon>Hologalegina</taxon>
        <taxon>IRL clade</taxon>
        <taxon>Trifolieae</taxon>
        <taxon>Trifolium</taxon>
    </lineage>
</organism>
<name>A0A392SHV5_9FABA</name>
<accession>A0A392SHV5</accession>
<protein>
    <submittedName>
        <fullName evidence="2">Uncharacterized protein</fullName>
    </submittedName>
</protein>
<sequence>MVLQQASEPIVVEEELEEDDVNVLCD</sequence>
<dbReference type="AlphaFoldDB" id="A0A392SHV5"/>
<feature type="compositionally biased region" description="Acidic residues" evidence="1">
    <location>
        <begin position="11"/>
        <end position="26"/>
    </location>
</feature>
<dbReference type="EMBL" id="LXQA010380759">
    <property type="protein sequence ID" value="MCI48042.1"/>
    <property type="molecule type" value="Genomic_DNA"/>
</dbReference>
<keyword evidence="3" id="KW-1185">Reference proteome</keyword>
<evidence type="ECO:0000313" key="3">
    <source>
        <dbReference type="Proteomes" id="UP000265520"/>
    </source>
</evidence>
<feature type="region of interest" description="Disordered" evidence="1">
    <location>
        <begin position="1"/>
        <end position="26"/>
    </location>
</feature>
<feature type="non-terminal residue" evidence="2">
    <location>
        <position position="26"/>
    </location>
</feature>